<dbReference type="Pfam" id="PF00188">
    <property type="entry name" value="CAP"/>
    <property type="match status" value="1"/>
</dbReference>
<dbReference type="Proteomes" id="UP001596456">
    <property type="component" value="Unassembled WGS sequence"/>
</dbReference>
<gene>
    <name evidence="3" type="ORF">ACFQPS_15970</name>
</gene>
<feature type="region of interest" description="Disordered" evidence="1">
    <location>
        <begin position="29"/>
        <end position="50"/>
    </location>
</feature>
<evidence type="ECO:0000259" key="2">
    <source>
        <dbReference type="Pfam" id="PF00188"/>
    </source>
</evidence>
<feature type="domain" description="SCP" evidence="2">
    <location>
        <begin position="82"/>
        <end position="203"/>
    </location>
</feature>
<dbReference type="PANTHER" id="PTHR31157">
    <property type="entry name" value="SCP DOMAIN-CONTAINING PROTEIN"/>
    <property type="match status" value="1"/>
</dbReference>
<sequence>MARRALLAAALGGAGLLALPGRLRPAAGQGLRPAAGQGVGQGAGQEAGADPLDPTACLDDFQSYREAATDLLPEVEEAVRRATADRRDAAGVAPLVPDERLRWIARFYAAHITRAGLSHTDPQGRGPGQRIGLLHRRLVGPAGENLFQSSRLPPSGREAAGSVAVDSLMESPGHRRNILERRWTHAGMGAVADGDGFVVVQLFAQRAALLAGPMPAVLEAGRPLPPVARQFAEGMPDRVGFGPPTDGPVAVDTVPLADARTPAAPGIYRSLYAFLRERTASGAHYEIAPGPIVRVG</sequence>
<dbReference type="EMBL" id="JBHTCM010000018">
    <property type="protein sequence ID" value="MFC7334665.1"/>
    <property type="molecule type" value="Genomic_DNA"/>
</dbReference>
<dbReference type="InterPro" id="IPR035940">
    <property type="entry name" value="CAP_sf"/>
</dbReference>
<reference evidence="4" key="1">
    <citation type="journal article" date="2019" name="Int. J. Syst. Evol. Microbiol.">
        <title>The Global Catalogue of Microorganisms (GCM) 10K type strain sequencing project: providing services to taxonomists for standard genome sequencing and annotation.</title>
        <authorList>
            <consortium name="The Broad Institute Genomics Platform"/>
            <consortium name="The Broad Institute Genome Sequencing Center for Infectious Disease"/>
            <person name="Wu L."/>
            <person name="Ma J."/>
        </authorList>
    </citation>
    <scope>NUCLEOTIDE SEQUENCE [LARGE SCALE GENOMIC DNA]</scope>
    <source>
        <strain evidence="4">CGMCC 1.16275</strain>
    </source>
</reference>
<evidence type="ECO:0000313" key="3">
    <source>
        <dbReference type="EMBL" id="MFC7334665.1"/>
    </source>
</evidence>
<comment type="caution">
    <text evidence="3">The sequence shown here is derived from an EMBL/GenBank/DDBJ whole genome shotgun (WGS) entry which is preliminary data.</text>
</comment>
<accession>A0ABW2L0A3</accession>
<evidence type="ECO:0000256" key="1">
    <source>
        <dbReference type="SAM" id="MobiDB-lite"/>
    </source>
</evidence>
<evidence type="ECO:0000313" key="4">
    <source>
        <dbReference type="Proteomes" id="UP001596456"/>
    </source>
</evidence>
<dbReference type="PANTHER" id="PTHR31157:SF1">
    <property type="entry name" value="SCP DOMAIN-CONTAINING PROTEIN"/>
    <property type="match status" value="1"/>
</dbReference>
<dbReference type="InterPro" id="IPR014044">
    <property type="entry name" value="CAP_dom"/>
</dbReference>
<name>A0ABW2L0A3_9PROT</name>
<dbReference type="Gene3D" id="3.40.33.10">
    <property type="entry name" value="CAP"/>
    <property type="match status" value="1"/>
</dbReference>
<protein>
    <submittedName>
        <fullName evidence="3">CAP domain-containing protein</fullName>
    </submittedName>
</protein>
<proteinExistence type="predicted"/>
<keyword evidence="4" id="KW-1185">Reference proteome</keyword>
<dbReference type="CDD" id="cd05379">
    <property type="entry name" value="CAP_bacterial"/>
    <property type="match status" value="1"/>
</dbReference>
<dbReference type="SUPFAM" id="SSF55797">
    <property type="entry name" value="PR-1-like"/>
    <property type="match status" value="1"/>
</dbReference>
<organism evidence="3 4">
    <name type="scientific">Rhodocista pekingensis</name>
    <dbReference type="NCBI Taxonomy" id="201185"/>
    <lineage>
        <taxon>Bacteria</taxon>
        <taxon>Pseudomonadati</taxon>
        <taxon>Pseudomonadota</taxon>
        <taxon>Alphaproteobacteria</taxon>
        <taxon>Rhodospirillales</taxon>
        <taxon>Azospirillaceae</taxon>
        <taxon>Rhodocista</taxon>
    </lineage>
</organism>
<dbReference type="RefSeq" id="WP_377360213.1">
    <property type="nucleotide sequence ID" value="NZ_JBHTCM010000018.1"/>
</dbReference>